<feature type="transmembrane region" description="Helical" evidence="7">
    <location>
        <begin position="320"/>
        <end position="341"/>
    </location>
</feature>
<evidence type="ECO:0000313" key="10">
    <source>
        <dbReference type="EMBL" id="TWW72533.1"/>
    </source>
</evidence>
<dbReference type="Pfam" id="PF00780">
    <property type="entry name" value="CNH"/>
    <property type="match status" value="1"/>
</dbReference>
<dbReference type="GO" id="GO:0034058">
    <property type="term" value="P:endosomal vesicle fusion"/>
    <property type="evidence" value="ECO:0007669"/>
    <property type="project" value="TreeGrafter"/>
</dbReference>
<keyword evidence="7" id="KW-1133">Transmembrane helix</keyword>
<dbReference type="InterPro" id="IPR036322">
    <property type="entry name" value="WD40_repeat_dom_sf"/>
</dbReference>
<feature type="transmembrane region" description="Helical" evidence="7">
    <location>
        <begin position="297"/>
        <end position="313"/>
    </location>
</feature>
<dbReference type="SMART" id="SM00036">
    <property type="entry name" value="CNH"/>
    <property type="match status" value="1"/>
</dbReference>
<evidence type="ECO:0000313" key="11">
    <source>
        <dbReference type="Proteomes" id="UP000324091"/>
    </source>
</evidence>
<feature type="repeat" description="CHCR" evidence="6">
    <location>
        <begin position="1117"/>
        <end position="1291"/>
    </location>
</feature>
<dbReference type="InterPro" id="IPR019453">
    <property type="entry name" value="VPS39/TGFA1_Znf"/>
</dbReference>
<evidence type="ECO:0000256" key="5">
    <source>
        <dbReference type="ARBA" id="ARBA00038201"/>
    </source>
</evidence>
<keyword evidence="3" id="KW-0333">Golgi apparatus</keyword>
<sequence>MPGARTHPLALLLFAITCRMVAAAEISVWTVDINSTQDAVFRKTLYANTSIFMKFQGDKGSCDRNLAFNISWYLRSSVCYNEVFNTPDNKAMNMFSMDHMLKDGWSGFYSQGYMYFDNCSSLFLPKVYYSDFNPYQPLSSPKSGPSNQSLVWPDKPDISAVAKAWEDSPYLFIVKVQPLLRGVEDEDAGTEQLGFTFTMKVEMKGPHDYSSPADWPLMMFFMVMCIVYVLFGALWLFWCACYWRDLLRIQFWIGAVIILGMLEKAVFYSEYQSIRYRGDYVQGAVIFAELLSALKRSLARILVLIVSLGYGIVRPRLGTTVHRLGAVGLLYLLFSSVEGVLRVTGGFYGTVALVANLSLSLIDSCVMCLSQTTRLLKLRRNVVKLSLYQHFTNTLIFSVVASIIFIIWTTKVFKLVDCQKGWRDLWVDDAFWRLLFSTILLVIMVLLRPSANSQRFSHSPLIDEEEEDEAKEPMLSEAFEGMKMRGSKPDSNGSQKLLSKDDEDLKWVEENIPTTVADVFSLSSSPSSTRIKHVLKMHDAYEPVPILEKLPIQIDCLAAWDDWLLVGTKPGHLLLYRIKKDAGSNRFEVTLEKSIKNFSKKIQQLHVVSQYKILVSLLENNIQVHDLLTFQQITGLPKAKGATLFACDLQQTSQGEERLRMCVAVKKKLQLYYWKDREFYELEGDLAAPDIPKSMAWCENSICVGFKRDYYLIRIDGRGSIKELFPTGKQLEPLVAPLADGKVIVVQEDQTVVLNEEGACTQKCPLTWTDIPIAMEHQPPYIIAVLSRCVEIRTFEPRMLVQCVELQRPKFIASAGPNIVYVASNHFVWRLVPVSISSQIEQLLQDKQFELALQLAKMKDDSDGDKKQQINHIQNLYGFNLFCQKRFDDSMQVFAKLGTDPTHVIGLYPDLLPSDYRRQLHYPNPLPALSGAELEKAHLALIDYLTQKRSRLVKHLNDSDPSTTSPLMEGTPTIKSQRKLLQIIDTTLLQCYLHTNVALVSPLLRLENNHCHIEESEYVLKKAHKYSELIILYEKKGLHRKALQVLLDQSTKANSPLKGHERTVQYLQRLGKDRWHQPPGLLEHLLRGTENLGIIFEFSPWVLKICPEDGLKIFTEDLTEVENLPRDKVLHFLMEGFKELTIPYLEHIISAWDDESPEFHNVLIQLYLERVQSLMKQYLNSLPEGVEAVAAGKEEGDLGEFRTKLLSFLDTSSSYQPAKLISDFPFDGLLEERALLLGRMGKHEQALLIYVHILKATRMAEDYCQRHYDSSLEGNKDVYLSLLRMYLSTPDAHCLGPIKLQLSEPQANLKEALQVLKLHHSKLNTTKSVSTQRFWGPSGSGGPGVLGPRGSEGPGVLGAQGFWGPRGSGGPAVLGPGVLGAQGFWGPSAVLGPRGSGGPGVLRAQGFWAQGFWGPRVLGAQRFWAQGFWGPGALNLLPANVQIKEIQVFLESVLEEKAQRKRCNQVVKSLLQAEFLRVQEERIFHQQVKCVITDEKTCRVCKKKIGSSAFARYPNGVVVHYFCCKDRSACPAEQ</sequence>
<keyword evidence="11" id="KW-1185">Reference proteome</keyword>
<keyword evidence="7" id="KW-0812">Transmembrane</keyword>
<dbReference type="InterPro" id="IPR054101">
    <property type="entry name" value="TMEM87A/B_GOLD"/>
</dbReference>
<dbReference type="InterPro" id="IPR001180">
    <property type="entry name" value="CNH_dom"/>
</dbReference>
<dbReference type="PROSITE" id="PS50236">
    <property type="entry name" value="CHCR"/>
    <property type="match status" value="1"/>
</dbReference>
<feature type="domain" description="CNH" evidence="9">
    <location>
        <begin position="551"/>
        <end position="819"/>
    </location>
</feature>
<feature type="transmembrane region" description="Helical" evidence="7">
    <location>
        <begin position="390"/>
        <end position="410"/>
    </location>
</feature>
<name>A0A5C6NZ20_9TELE</name>
<dbReference type="Pfam" id="PF06814">
    <property type="entry name" value="GOST_TM"/>
    <property type="match status" value="1"/>
</dbReference>
<dbReference type="GO" id="GO:0000139">
    <property type="term" value="C:Golgi membrane"/>
    <property type="evidence" value="ECO:0007669"/>
    <property type="project" value="UniProtKB-SubCell"/>
</dbReference>
<feature type="transmembrane region" description="Helical" evidence="7">
    <location>
        <begin position="215"/>
        <end position="237"/>
    </location>
</feature>
<keyword evidence="8" id="KW-0732">Signal</keyword>
<dbReference type="GO" id="GO:0006886">
    <property type="term" value="P:intracellular protein transport"/>
    <property type="evidence" value="ECO:0007669"/>
    <property type="project" value="UniProtKB-UniRule"/>
</dbReference>
<gene>
    <name evidence="10" type="ORF">D4764_16G0010300</name>
</gene>
<comment type="caution">
    <text evidence="10">The sequence shown here is derived from an EMBL/GenBank/DDBJ whole genome shotgun (WGS) entry which is preliminary data.</text>
</comment>
<dbReference type="Pfam" id="PF21901">
    <property type="entry name" value="TMEM87A-B_GOLD"/>
    <property type="match status" value="1"/>
</dbReference>
<feature type="transmembrane region" description="Helical" evidence="7">
    <location>
        <begin position="430"/>
        <end position="447"/>
    </location>
</feature>
<evidence type="ECO:0000256" key="7">
    <source>
        <dbReference type="SAM" id="Phobius"/>
    </source>
</evidence>
<dbReference type="PROSITE" id="PS50219">
    <property type="entry name" value="CNH"/>
    <property type="match status" value="1"/>
</dbReference>
<dbReference type="PANTHER" id="PTHR12894:SF49">
    <property type="entry name" value="VAM6_VPS39-LIKE PROTEIN"/>
    <property type="match status" value="1"/>
</dbReference>
<feature type="chain" id="PRO_5023095069" evidence="8">
    <location>
        <begin position="24"/>
        <end position="1534"/>
    </location>
</feature>
<reference evidence="10 11" key="1">
    <citation type="submission" date="2019-04" db="EMBL/GenBank/DDBJ databases">
        <title>Chromosome genome assembly for Takifugu flavidus.</title>
        <authorList>
            <person name="Xiao S."/>
        </authorList>
    </citation>
    <scope>NUCLEOTIDE SEQUENCE [LARGE SCALE GENOMIC DNA]</scope>
    <source>
        <strain evidence="10">HTHZ2018</strain>
        <tissue evidence="10">Muscle</tissue>
    </source>
</reference>
<dbReference type="PANTHER" id="PTHR12894">
    <property type="entry name" value="CNH DOMAIN CONTAINING"/>
    <property type="match status" value="1"/>
</dbReference>
<evidence type="ECO:0000256" key="1">
    <source>
        <dbReference type="ARBA" id="ARBA00004184"/>
    </source>
</evidence>
<evidence type="ECO:0000256" key="6">
    <source>
        <dbReference type="PROSITE-ProRule" id="PRU01006"/>
    </source>
</evidence>
<dbReference type="Pfam" id="PF10367">
    <property type="entry name" value="zf-Vps39_C"/>
    <property type="match status" value="1"/>
</dbReference>
<evidence type="ECO:0000259" key="9">
    <source>
        <dbReference type="PROSITE" id="PS50219"/>
    </source>
</evidence>
<dbReference type="InterPro" id="IPR019452">
    <property type="entry name" value="VPS39/TGF_beta_rcpt-assoc_1"/>
</dbReference>
<accession>A0A5C6NZ20</accession>
<evidence type="ECO:0000256" key="2">
    <source>
        <dbReference type="ARBA" id="ARBA00004653"/>
    </source>
</evidence>
<dbReference type="GO" id="GO:0006914">
    <property type="term" value="P:autophagy"/>
    <property type="evidence" value="ECO:0007669"/>
    <property type="project" value="TreeGrafter"/>
</dbReference>
<organism evidence="10 11">
    <name type="scientific">Takifugu flavidus</name>
    <name type="common">sansaifugu</name>
    <dbReference type="NCBI Taxonomy" id="433684"/>
    <lineage>
        <taxon>Eukaryota</taxon>
        <taxon>Metazoa</taxon>
        <taxon>Chordata</taxon>
        <taxon>Craniata</taxon>
        <taxon>Vertebrata</taxon>
        <taxon>Euteleostomi</taxon>
        <taxon>Actinopterygii</taxon>
        <taxon>Neopterygii</taxon>
        <taxon>Teleostei</taxon>
        <taxon>Neoteleostei</taxon>
        <taxon>Acanthomorphata</taxon>
        <taxon>Eupercaria</taxon>
        <taxon>Tetraodontiformes</taxon>
        <taxon>Tetradontoidea</taxon>
        <taxon>Tetraodontidae</taxon>
        <taxon>Takifugu</taxon>
    </lineage>
</organism>
<dbReference type="InterPro" id="IPR032914">
    <property type="entry name" value="Vam6/VPS39/TRAP1"/>
</dbReference>
<feature type="signal peptide" evidence="8">
    <location>
        <begin position="1"/>
        <end position="23"/>
    </location>
</feature>
<dbReference type="InterPro" id="IPR053937">
    <property type="entry name" value="GOST_TM"/>
</dbReference>
<protein>
    <submittedName>
        <fullName evidence="10">Vam6/Vps39-like protein TRAP1-like protein</fullName>
    </submittedName>
</protein>
<dbReference type="InterPro" id="IPR000547">
    <property type="entry name" value="Clathrin_H-chain/VPS_repeat"/>
</dbReference>
<dbReference type="Proteomes" id="UP000324091">
    <property type="component" value="Chromosome 16"/>
</dbReference>
<keyword evidence="4 7" id="KW-0472">Membrane</keyword>
<feature type="transmembrane region" description="Helical" evidence="7">
    <location>
        <begin position="249"/>
        <end position="268"/>
    </location>
</feature>
<comment type="subcellular location">
    <subcellularLocation>
        <location evidence="1">Endomembrane system</location>
        <topology evidence="1">Peripheral membrane protein</topology>
    </subcellularLocation>
    <subcellularLocation>
        <location evidence="2">Golgi apparatus membrane</location>
        <topology evidence="2">Multi-pass membrane protein</topology>
    </subcellularLocation>
</comment>
<proteinExistence type="inferred from homology"/>
<comment type="similarity">
    <text evidence="5">Belongs to the VAM6/VPS39 family.</text>
</comment>
<dbReference type="Pfam" id="PF10366">
    <property type="entry name" value="Vps39_1"/>
    <property type="match status" value="1"/>
</dbReference>
<dbReference type="EMBL" id="RHFK02000008">
    <property type="protein sequence ID" value="TWW72533.1"/>
    <property type="molecule type" value="Genomic_DNA"/>
</dbReference>
<evidence type="ECO:0000256" key="8">
    <source>
        <dbReference type="SAM" id="SignalP"/>
    </source>
</evidence>
<evidence type="ECO:0000256" key="4">
    <source>
        <dbReference type="ARBA" id="ARBA00023136"/>
    </source>
</evidence>
<evidence type="ECO:0000256" key="3">
    <source>
        <dbReference type="ARBA" id="ARBA00023034"/>
    </source>
</evidence>
<dbReference type="SUPFAM" id="SSF50978">
    <property type="entry name" value="WD40 repeat-like"/>
    <property type="match status" value="1"/>
</dbReference>